<evidence type="ECO:0000256" key="7">
    <source>
        <dbReference type="SAM" id="Phobius"/>
    </source>
</evidence>
<dbReference type="HOGENOM" id="CLU_058421_8_2_3"/>
<keyword evidence="4 7" id="KW-0812">Transmembrane</keyword>
<dbReference type="KEGG" id="amr:AM1_4453"/>
<feature type="transmembrane region" description="Helical" evidence="7">
    <location>
        <begin position="12"/>
        <end position="31"/>
    </location>
</feature>
<reference evidence="8 9" key="1">
    <citation type="journal article" date="2008" name="Proc. Natl. Acad. Sci. U.S.A.">
        <title>Niche adaptation and genome expansion in the chlorophyll d-producing cyanobacterium Acaryochloris marina.</title>
        <authorList>
            <person name="Swingley W.D."/>
            <person name="Chen M."/>
            <person name="Cheung P.C."/>
            <person name="Conrad A.L."/>
            <person name="Dejesa L.C."/>
            <person name="Hao J."/>
            <person name="Honchak B.M."/>
            <person name="Karbach L.E."/>
            <person name="Kurdoglu A."/>
            <person name="Lahiri S."/>
            <person name="Mastrian S.D."/>
            <person name="Miyashita H."/>
            <person name="Page L."/>
            <person name="Ramakrishna P."/>
            <person name="Satoh S."/>
            <person name="Sattley W.M."/>
            <person name="Shimada Y."/>
            <person name="Taylor H.L."/>
            <person name="Tomo T."/>
            <person name="Tsuchiya T."/>
            <person name="Wang Z.T."/>
            <person name="Raymond J."/>
            <person name="Mimuro M."/>
            <person name="Blankenship R.E."/>
            <person name="Touchman J.W."/>
        </authorList>
    </citation>
    <scope>NUCLEOTIDE SEQUENCE [LARGE SCALE GENOMIC DNA]</scope>
    <source>
        <strain evidence="9">MBIC 11017</strain>
    </source>
</reference>
<evidence type="ECO:0000256" key="6">
    <source>
        <dbReference type="ARBA" id="ARBA00023136"/>
    </source>
</evidence>
<proteinExistence type="inferred from homology"/>
<dbReference type="GO" id="GO:0005886">
    <property type="term" value="C:plasma membrane"/>
    <property type="evidence" value="ECO:0007669"/>
    <property type="project" value="UniProtKB-SubCell"/>
</dbReference>
<feature type="transmembrane region" description="Helical" evidence="7">
    <location>
        <begin position="43"/>
        <end position="66"/>
    </location>
</feature>
<dbReference type="Proteomes" id="UP000000268">
    <property type="component" value="Chromosome"/>
</dbReference>
<organism evidence="8 9">
    <name type="scientific">Acaryochloris marina (strain MBIC 11017)</name>
    <dbReference type="NCBI Taxonomy" id="329726"/>
    <lineage>
        <taxon>Bacteria</taxon>
        <taxon>Bacillati</taxon>
        <taxon>Cyanobacteriota</taxon>
        <taxon>Cyanophyceae</taxon>
        <taxon>Acaryochloridales</taxon>
        <taxon>Acaryochloridaceae</taxon>
        <taxon>Acaryochloris</taxon>
    </lineage>
</organism>
<dbReference type="Pfam" id="PF07681">
    <property type="entry name" value="DoxX"/>
    <property type="match status" value="1"/>
</dbReference>
<comment type="similarity">
    <text evidence="2">Belongs to the DoxX family.</text>
</comment>
<dbReference type="STRING" id="329726.AM1_4453"/>
<gene>
    <name evidence="8" type="ordered locus">AM1_4453</name>
</gene>
<evidence type="ECO:0000256" key="3">
    <source>
        <dbReference type="ARBA" id="ARBA00022475"/>
    </source>
</evidence>
<evidence type="ECO:0000256" key="1">
    <source>
        <dbReference type="ARBA" id="ARBA00004651"/>
    </source>
</evidence>
<keyword evidence="9" id="KW-1185">Reference proteome</keyword>
<dbReference type="InterPro" id="IPR051907">
    <property type="entry name" value="DoxX-like_oxidoreductase"/>
</dbReference>
<dbReference type="PANTHER" id="PTHR33452:SF1">
    <property type="entry name" value="INNER MEMBRANE PROTEIN YPHA-RELATED"/>
    <property type="match status" value="1"/>
</dbReference>
<evidence type="ECO:0000256" key="2">
    <source>
        <dbReference type="ARBA" id="ARBA00006679"/>
    </source>
</evidence>
<dbReference type="RefSeq" id="WP_012164747.1">
    <property type="nucleotide sequence ID" value="NC_009925.1"/>
</dbReference>
<evidence type="ECO:0000256" key="5">
    <source>
        <dbReference type="ARBA" id="ARBA00022989"/>
    </source>
</evidence>
<dbReference type="EMBL" id="CP000828">
    <property type="protein sequence ID" value="ABW29430.1"/>
    <property type="molecule type" value="Genomic_DNA"/>
</dbReference>
<feature type="transmembrane region" description="Helical" evidence="7">
    <location>
        <begin position="72"/>
        <end position="93"/>
    </location>
</feature>
<dbReference type="PANTHER" id="PTHR33452">
    <property type="entry name" value="OXIDOREDUCTASE CATD-RELATED"/>
    <property type="match status" value="1"/>
</dbReference>
<dbReference type="AlphaFoldDB" id="B0CFY3"/>
<sequence length="136" mass="14792">MIDRLLPLFARGFLSAVFIRSGVAHCFNFAGTQQAITSKGLPAGLALIMAIGAVLLLLGGGLSVLFGLKARWGAIALIVFLVPATLMFHLNLADQMEQIQFFKNMSLIGGLLLLAQHGPGRYSFDNQELRRSYGKW</sequence>
<evidence type="ECO:0000313" key="8">
    <source>
        <dbReference type="EMBL" id="ABW29430.1"/>
    </source>
</evidence>
<dbReference type="InterPro" id="IPR032808">
    <property type="entry name" value="DoxX"/>
</dbReference>
<accession>B0CFY3</accession>
<keyword evidence="5 7" id="KW-1133">Transmembrane helix</keyword>
<name>B0CFY3_ACAM1</name>
<dbReference type="OrthoDB" id="495902at2"/>
<keyword evidence="3" id="KW-1003">Cell membrane</keyword>
<evidence type="ECO:0000313" key="9">
    <source>
        <dbReference type="Proteomes" id="UP000000268"/>
    </source>
</evidence>
<dbReference type="eggNOG" id="COG2259">
    <property type="taxonomic scope" value="Bacteria"/>
</dbReference>
<keyword evidence="6 7" id="KW-0472">Membrane</keyword>
<evidence type="ECO:0000256" key="4">
    <source>
        <dbReference type="ARBA" id="ARBA00022692"/>
    </source>
</evidence>
<protein>
    <submittedName>
        <fullName evidence="8">DoxX, putative</fullName>
    </submittedName>
</protein>
<comment type="subcellular location">
    <subcellularLocation>
        <location evidence="1">Cell membrane</location>
        <topology evidence="1">Multi-pass membrane protein</topology>
    </subcellularLocation>
</comment>